<reference evidence="2" key="1">
    <citation type="submission" date="2006-05" db="EMBL/GenBank/DDBJ databases">
        <title>Annotation of the draft genome assembly of Desulfuromonas acetoxidans DSM 684.</title>
        <authorList>
            <consortium name="US DOE Joint Genome Institute (JGI-ORNL)"/>
            <person name="Larimer F."/>
            <person name="Land M."/>
            <person name="Hauser L."/>
        </authorList>
    </citation>
    <scope>NUCLEOTIDE SEQUENCE [LARGE SCALE GENOMIC DNA]</scope>
    <source>
        <strain evidence="2">DSM 684</strain>
    </source>
</reference>
<feature type="transmembrane region" description="Helical" evidence="1">
    <location>
        <begin position="229"/>
        <end position="249"/>
    </location>
</feature>
<reference evidence="2" key="2">
    <citation type="submission" date="2006-05" db="EMBL/GenBank/DDBJ databases">
        <title>Sequencing of the draft genome and assembly of Desulfuromonas acetoxidans DSM 684.</title>
        <authorList>
            <consortium name="US DOE Joint Genome Institute (JGI-PGF)"/>
            <person name="Copeland A."/>
            <person name="Lucas S."/>
            <person name="Lapidus A."/>
            <person name="Barry K."/>
            <person name="Detter J.C."/>
            <person name="Glavina del Rio T."/>
            <person name="Hammon N."/>
            <person name="Israni S."/>
            <person name="Dalin E."/>
            <person name="Tice H."/>
            <person name="Bruce D."/>
            <person name="Pitluck S."/>
            <person name="Richardson P."/>
        </authorList>
    </citation>
    <scope>NUCLEOTIDE SEQUENCE [LARGE SCALE GENOMIC DNA]</scope>
    <source>
        <strain evidence="2">DSM 684</strain>
    </source>
</reference>
<dbReference type="GO" id="GO:0031293">
    <property type="term" value="P:membrane protein intracellular domain proteolysis"/>
    <property type="evidence" value="ECO:0007669"/>
    <property type="project" value="TreeGrafter"/>
</dbReference>
<feature type="transmembrane region" description="Helical" evidence="1">
    <location>
        <begin position="158"/>
        <end position="179"/>
    </location>
</feature>
<dbReference type="GO" id="GO:0005737">
    <property type="term" value="C:cytoplasm"/>
    <property type="evidence" value="ECO:0007669"/>
    <property type="project" value="TreeGrafter"/>
</dbReference>
<feature type="transmembrane region" description="Helical" evidence="1">
    <location>
        <begin position="369"/>
        <end position="388"/>
    </location>
</feature>
<dbReference type="OrthoDB" id="9759690at2"/>
<dbReference type="Proteomes" id="UP000005695">
    <property type="component" value="Unassembled WGS sequence"/>
</dbReference>
<keyword evidence="1" id="KW-0812">Transmembrane</keyword>
<dbReference type="Gene3D" id="1.10.10.1150">
    <property type="entry name" value="Coenzyme PQQ synthesis protein D (PqqD)"/>
    <property type="match status" value="1"/>
</dbReference>
<comment type="caution">
    <text evidence="2">The sequence shown here is derived from an EMBL/GenBank/DDBJ whole genome shotgun (WGS) entry which is preliminary data.</text>
</comment>
<proteinExistence type="predicted"/>
<dbReference type="InterPro" id="IPR041881">
    <property type="entry name" value="PqqD_sf"/>
</dbReference>
<dbReference type="EMBL" id="AAEW02000004">
    <property type="protein sequence ID" value="EAT16552.1"/>
    <property type="molecule type" value="Genomic_DNA"/>
</dbReference>
<feature type="transmembrane region" description="Helical" evidence="1">
    <location>
        <begin position="427"/>
        <end position="449"/>
    </location>
</feature>
<dbReference type="InterPro" id="IPR001193">
    <property type="entry name" value="MBTPS2"/>
</dbReference>
<protein>
    <submittedName>
        <fullName evidence="2">Peptidase, M50 family</fullName>
    </submittedName>
</protein>
<dbReference type="RefSeq" id="WP_005998539.1">
    <property type="nucleotide sequence ID" value="NZ_AAEW02000004.1"/>
</dbReference>
<dbReference type="PANTHER" id="PTHR13325:SF3">
    <property type="entry name" value="MEMBRANE-BOUND TRANSCRIPTION FACTOR SITE-2 PROTEASE"/>
    <property type="match status" value="1"/>
</dbReference>
<accession>Q1K287</accession>
<organism evidence="2 3">
    <name type="scientific">Desulfuromonas acetoxidans (strain DSM 684 / 11070)</name>
    <dbReference type="NCBI Taxonomy" id="281689"/>
    <lineage>
        <taxon>Bacteria</taxon>
        <taxon>Pseudomonadati</taxon>
        <taxon>Thermodesulfobacteriota</taxon>
        <taxon>Desulfuromonadia</taxon>
        <taxon>Desulfuromonadales</taxon>
        <taxon>Desulfuromonadaceae</taxon>
        <taxon>Desulfuromonas</taxon>
    </lineage>
</organism>
<keyword evidence="1" id="KW-1133">Transmembrane helix</keyword>
<keyword evidence="3" id="KW-1185">Reference proteome</keyword>
<gene>
    <name evidence="2" type="ORF">Dace_2647</name>
</gene>
<evidence type="ECO:0000256" key="1">
    <source>
        <dbReference type="SAM" id="Phobius"/>
    </source>
</evidence>
<dbReference type="AlphaFoldDB" id="Q1K287"/>
<dbReference type="GO" id="GO:0016020">
    <property type="term" value="C:membrane"/>
    <property type="evidence" value="ECO:0007669"/>
    <property type="project" value="InterPro"/>
</dbReference>
<dbReference type="PANTHER" id="PTHR13325">
    <property type="entry name" value="PROTEASE M50 MEMBRANE-BOUND TRANSCRIPTION FACTOR SITE 2 PROTEASE"/>
    <property type="match status" value="1"/>
</dbReference>
<dbReference type="GO" id="GO:0004222">
    <property type="term" value="F:metalloendopeptidase activity"/>
    <property type="evidence" value="ECO:0007669"/>
    <property type="project" value="InterPro"/>
</dbReference>
<feature type="transmembrane region" description="Helical" evidence="1">
    <location>
        <begin position="284"/>
        <end position="303"/>
    </location>
</feature>
<feature type="transmembrane region" description="Helical" evidence="1">
    <location>
        <begin position="191"/>
        <end position="209"/>
    </location>
</feature>
<feature type="transmembrane region" description="Helical" evidence="1">
    <location>
        <begin position="394"/>
        <end position="415"/>
    </location>
</feature>
<keyword evidence="1" id="KW-0472">Membrane</keyword>
<evidence type="ECO:0000313" key="2">
    <source>
        <dbReference type="EMBL" id="EAT16552.1"/>
    </source>
</evidence>
<name>Q1K287_DESA6</name>
<dbReference type="SUPFAM" id="SSF111369">
    <property type="entry name" value="HlyD-like secretion proteins"/>
    <property type="match status" value="1"/>
</dbReference>
<evidence type="ECO:0000313" key="3">
    <source>
        <dbReference type="Proteomes" id="UP000005695"/>
    </source>
</evidence>
<sequence>MSESLFSQSWYRVAPLKPRLRSHVQIYRHQYRGEDWYVIQDQFTGRHHRFSPEAYQLIGLMDGRRTLGEIWITACGRLGDHMPTQDEVIGLVSQLHRSDLLQTCALPDFADLKQRLMQGRRNRWLTPLLSPMAVRFPLLDPDRFLSRTMPLVNPLLSWPALLVWLVVVMFGGGMAVSHWTDLTNNLSDKLFGLENLFLISLIYPLLKVVHEFGHAYMVKKWGGEVHEMGIMLLVFMPIPYVEASSSLAFRDKKKRMLVGAAGILVEMFIAAVAVLLWLEMEPGAVRAATFNVMLIAGVSTVLFNGNPLLRFDAYYVLADALEIPNLGQRSTAYLSYLAKRYLLGVRSLTSPASTDGEAGWLAGYALASFVYRIFISLRIILFVAGNFFMFGVVLALWAAIGLVVLPVGKVLRYLIKDGEMRRKRMRIVGAVVVPTLALIAFISLVPMPFSTVCQGVTWAPDDAQVHAAVDGFVGEFMIPSGQYVAAGTPLLRCEDPQLDAHVRLLKARQKEYQARYNVSLLGDRTEAALLKEAMAQVTAELHRAEERRQALTIYSRKAGVFVVPQPENLIGHFARRGAALGYLVDESQMQVRVLVAQADIDRVRADTQRVECRLAQNVGDVVEARVLREVPAASRELPSLALSLEGGGLFALDPREKDRAMAVERLFQFELALPKGATRNIDERVFVRFVHQPEPLIRRAYRAVRRVLLSRFAV</sequence>
<feature type="transmembrane region" description="Helical" evidence="1">
    <location>
        <begin position="256"/>
        <end position="278"/>
    </location>
</feature>